<evidence type="ECO:0000313" key="1">
    <source>
        <dbReference type="EMBL" id="WAQ81108.1"/>
    </source>
</evidence>
<organism evidence="1 2">
    <name type="scientific">Puccinia triticina</name>
    <dbReference type="NCBI Taxonomy" id="208348"/>
    <lineage>
        <taxon>Eukaryota</taxon>
        <taxon>Fungi</taxon>
        <taxon>Dikarya</taxon>
        <taxon>Basidiomycota</taxon>
        <taxon>Pucciniomycotina</taxon>
        <taxon>Pucciniomycetes</taxon>
        <taxon>Pucciniales</taxon>
        <taxon>Pucciniaceae</taxon>
        <taxon>Puccinia</taxon>
    </lineage>
</organism>
<dbReference type="EMBL" id="CP110421">
    <property type="protein sequence ID" value="WAQ81108.1"/>
    <property type="molecule type" value="Genomic_DNA"/>
</dbReference>
<proteinExistence type="predicted"/>
<dbReference type="Proteomes" id="UP001164743">
    <property type="component" value="Chromosome 1A"/>
</dbReference>
<accession>A0ABY7C886</accession>
<name>A0ABY7C886_9BASI</name>
<sequence>MVLHQPLQPVVSSASHIPDLVCRTPKPATTATASSERFFRTTPQPITLHPQGCPWYKSSLHIENSENHMKKFVRMTSNTKTAITSHQQYHLAGLTEREVDPEPLVGLQVLVRKGAPLGPCGAAGGDKFIRDRFVFFSNYDSRKAGELPKIVSAAEQFDDQATVPKGDAMAKGYFHSYQTNPS</sequence>
<evidence type="ECO:0000313" key="2">
    <source>
        <dbReference type="Proteomes" id="UP001164743"/>
    </source>
</evidence>
<keyword evidence="2" id="KW-1185">Reference proteome</keyword>
<reference evidence="1" key="1">
    <citation type="submission" date="2022-10" db="EMBL/GenBank/DDBJ databases">
        <title>Puccinia triticina Genome sequencing and assembly.</title>
        <authorList>
            <person name="Li C."/>
        </authorList>
    </citation>
    <scope>NUCLEOTIDE SEQUENCE</scope>
    <source>
        <strain evidence="1">Pt15</strain>
    </source>
</reference>
<gene>
    <name evidence="1" type="ORF">PtA15_1A446</name>
</gene>
<protein>
    <submittedName>
        <fullName evidence="1">Uncharacterized protein</fullName>
    </submittedName>
</protein>
<dbReference type="RefSeq" id="XP_053016663.1">
    <property type="nucleotide sequence ID" value="XM_053165475.1"/>
</dbReference>
<dbReference type="GeneID" id="77806370"/>